<keyword evidence="3" id="KW-0378">Hydrolase</keyword>
<dbReference type="PANTHER" id="PTHR34876:SF4">
    <property type="entry name" value="1,4-BETA-D-GLUCAN CELLOBIOHYDROLASE C-RELATED"/>
    <property type="match status" value="1"/>
</dbReference>
<dbReference type="PIRSF" id="PIRSF001100">
    <property type="entry name" value="Beta_cellobiohydrolase"/>
    <property type="match status" value="1"/>
</dbReference>
<dbReference type="PRINTS" id="PR00733">
    <property type="entry name" value="GLHYDRLASE6"/>
</dbReference>
<feature type="binding site" evidence="2">
    <location>
        <position position="107"/>
    </location>
    <ligand>
        <name>substrate</name>
    </ligand>
</feature>
<proteinExistence type="inferred from homology"/>
<keyword evidence="4" id="KW-1133">Transmembrane helix</keyword>
<accession>A0A1H6FHF8</accession>
<feature type="binding site" evidence="2">
    <location>
        <position position="228"/>
    </location>
    <ligand>
        <name>substrate</name>
    </ligand>
</feature>
<gene>
    <name evidence="5" type="ORF">SAMN02745716_0093</name>
</gene>
<dbReference type="STRING" id="29539.SAMN02745716_0093"/>
<feature type="transmembrane region" description="Helical" evidence="4">
    <location>
        <begin position="36"/>
        <end position="55"/>
    </location>
</feature>
<dbReference type="OrthoDB" id="309899at2"/>
<reference evidence="6" key="1">
    <citation type="submission" date="2016-10" db="EMBL/GenBank/DDBJ databases">
        <authorList>
            <person name="Varghese N."/>
            <person name="Submissions S."/>
        </authorList>
    </citation>
    <scope>NUCLEOTIDE SEQUENCE [LARGE SCALE GENOMIC DNA]</scope>
    <source>
        <strain evidence="6">ATCC 35263</strain>
    </source>
</reference>
<evidence type="ECO:0000256" key="4">
    <source>
        <dbReference type="SAM" id="Phobius"/>
    </source>
</evidence>
<keyword evidence="4" id="KW-0472">Membrane</keyword>
<feature type="active site" description="Proton donor" evidence="1">
    <location>
        <position position="184"/>
    </location>
</feature>
<evidence type="ECO:0000256" key="3">
    <source>
        <dbReference type="RuleBase" id="RU361186"/>
    </source>
</evidence>
<dbReference type="AlphaFoldDB" id="A0A1H6FHF8"/>
<evidence type="ECO:0000313" key="6">
    <source>
        <dbReference type="Proteomes" id="UP000222056"/>
    </source>
</evidence>
<organism evidence="5 6">
    <name type="scientific">Thermoleophilum album</name>
    <dbReference type="NCBI Taxonomy" id="29539"/>
    <lineage>
        <taxon>Bacteria</taxon>
        <taxon>Bacillati</taxon>
        <taxon>Actinomycetota</taxon>
        <taxon>Thermoleophilia</taxon>
        <taxon>Thermoleophilales</taxon>
        <taxon>Thermoleophilaceae</taxon>
        <taxon>Thermoleophilum</taxon>
    </lineage>
</organism>
<feature type="binding site" evidence="2">
    <location>
        <position position="225"/>
    </location>
    <ligand>
        <name>substrate</name>
    </ligand>
</feature>
<protein>
    <recommendedName>
        <fullName evidence="3">Glucanase</fullName>
        <ecNumber evidence="3">3.2.1.-</ecNumber>
    </recommendedName>
</protein>
<dbReference type="SUPFAM" id="SSF51989">
    <property type="entry name" value="Glycosyl hydrolases family 6, cellulases"/>
    <property type="match status" value="1"/>
</dbReference>
<keyword evidence="6" id="KW-1185">Reference proteome</keyword>
<feature type="active site" description="Proton acceptor" evidence="1">
    <location>
        <position position="350"/>
    </location>
</feature>
<keyword evidence="3" id="KW-0119">Carbohydrate metabolism</keyword>
<evidence type="ECO:0000256" key="1">
    <source>
        <dbReference type="PIRSR" id="PIRSR001100-1"/>
    </source>
</evidence>
<sequence length="383" mass="40796">MSSTLRANDAIIGVIRGRRRRTGAIELLRVVRLRTIAAACAALSGVTLAVAVAGMRSAAPPPGPPPAMPLWVDPDSQAARAARALAATRPDDAAALEWLARRPQATWLGPWLGSASGLAAHARRTVAAATDSRALATLVLYALPARSCHFEARDQELARSYRARVRALADAVGRRPALIVVEPDAVAEWRCLPPAQRAQRIALLRYAVARLTALPAARVYLDAGHPSWQPASAMARRLARIWSPGLRGVALNVANFQPTARVVAYGRAILARLAHLQGERSCRRPAASACRRFVEKRFGLLVDTSRNGGRTPRGESCNPRGVAVGEPPRLLPPLAGVDGLLWIKGPGSSDGSCNGGPPGGVFWVEYALELVRNSPWFKRGAAG</sequence>
<name>A0A1H6FHF8_THEAL</name>
<dbReference type="InterPro" id="IPR036434">
    <property type="entry name" value="Beta_cellobiohydrolase_sf"/>
</dbReference>
<keyword evidence="3" id="KW-0624">Polysaccharide degradation</keyword>
<dbReference type="EC" id="3.2.1.-" evidence="3"/>
<evidence type="ECO:0000256" key="2">
    <source>
        <dbReference type="PIRSR" id="PIRSR001100-2"/>
    </source>
</evidence>
<dbReference type="GO" id="GO:0030245">
    <property type="term" value="P:cellulose catabolic process"/>
    <property type="evidence" value="ECO:0007669"/>
    <property type="project" value="UniProtKB-KW"/>
</dbReference>
<feature type="binding site" evidence="2">
    <location>
        <position position="344"/>
    </location>
    <ligand>
        <name>substrate</name>
    </ligand>
</feature>
<dbReference type="Proteomes" id="UP000222056">
    <property type="component" value="Unassembled WGS sequence"/>
</dbReference>
<comment type="similarity">
    <text evidence="3">Belongs to the glycosyl hydrolase family 6.</text>
</comment>
<keyword evidence="3" id="KW-0326">Glycosidase</keyword>
<feature type="binding site" evidence="2">
    <location>
        <position position="255"/>
    </location>
    <ligand>
        <name>substrate</name>
    </ligand>
</feature>
<dbReference type="GO" id="GO:0004553">
    <property type="term" value="F:hydrolase activity, hydrolyzing O-glycosyl compounds"/>
    <property type="evidence" value="ECO:0007669"/>
    <property type="project" value="InterPro"/>
</dbReference>
<keyword evidence="3" id="KW-0136">Cellulose degradation</keyword>
<dbReference type="Pfam" id="PF01341">
    <property type="entry name" value="Glyco_hydro_6"/>
    <property type="match status" value="1"/>
</dbReference>
<keyword evidence="4" id="KW-0812">Transmembrane</keyword>
<dbReference type="EMBL" id="FNWJ01000001">
    <property type="protein sequence ID" value="SEH10246.1"/>
    <property type="molecule type" value="Genomic_DNA"/>
</dbReference>
<evidence type="ECO:0000313" key="5">
    <source>
        <dbReference type="EMBL" id="SEH10246.1"/>
    </source>
</evidence>
<dbReference type="RefSeq" id="WP_093115216.1">
    <property type="nucleotide sequence ID" value="NZ_FNWJ01000001.1"/>
</dbReference>
<dbReference type="Gene3D" id="3.20.20.40">
    <property type="entry name" value="1, 4-beta cellobiohydrolase"/>
    <property type="match status" value="1"/>
</dbReference>
<dbReference type="PANTHER" id="PTHR34876">
    <property type="match status" value="1"/>
</dbReference>
<dbReference type="InterPro" id="IPR016288">
    <property type="entry name" value="Beta_cellobiohydrolase"/>
</dbReference>